<dbReference type="RefSeq" id="WP_213543285.1">
    <property type="nucleotide sequence ID" value="NZ_AP023420.1"/>
</dbReference>
<feature type="chain" id="PRO_5032664919" description="SLH domain-containing protein" evidence="2">
    <location>
        <begin position="43"/>
        <end position="1648"/>
    </location>
</feature>
<dbReference type="EMBL" id="AP023420">
    <property type="protein sequence ID" value="BCK84769.1"/>
    <property type="molecule type" value="Genomic_DNA"/>
</dbReference>
<evidence type="ECO:0000313" key="4">
    <source>
        <dbReference type="EMBL" id="BCK84769.1"/>
    </source>
</evidence>
<dbReference type="PANTHER" id="PTHR43308">
    <property type="entry name" value="OUTER MEMBRANE PROTEIN ALPHA-RELATED"/>
    <property type="match status" value="1"/>
</dbReference>
<dbReference type="InterPro" id="IPR051465">
    <property type="entry name" value="Cell_Envelope_Struct_Comp"/>
</dbReference>
<evidence type="ECO:0000313" key="5">
    <source>
        <dbReference type="Proteomes" id="UP000679848"/>
    </source>
</evidence>
<gene>
    <name evidence="4" type="ORF">MM59RIKEN_20880</name>
</gene>
<reference evidence="4" key="1">
    <citation type="submission" date="2020-09" db="EMBL/GenBank/DDBJ databases">
        <title>New species isolated from human feces.</title>
        <authorList>
            <person name="Kitahara M."/>
            <person name="Shigeno Y."/>
            <person name="Shime M."/>
            <person name="Matsumoto Y."/>
            <person name="Nakamura S."/>
            <person name="Motooka D."/>
            <person name="Fukuoka S."/>
            <person name="Nishikawa H."/>
            <person name="Benno Y."/>
        </authorList>
    </citation>
    <scope>NUCLEOTIDE SEQUENCE</scope>
    <source>
        <strain evidence="4">MM59</strain>
    </source>
</reference>
<proteinExistence type="predicted"/>
<dbReference type="Proteomes" id="UP000679848">
    <property type="component" value="Chromosome"/>
</dbReference>
<feature type="domain" description="SLH" evidence="3">
    <location>
        <begin position="44"/>
        <end position="78"/>
    </location>
</feature>
<dbReference type="KEGG" id="pfaa:MM59RIKEN_20880"/>
<keyword evidence="1" id="KW-0677">Repeat</keyword>
<sequence length="1648" mass="176816">MTKQTSERKYGKGRVARRMTALALAAALCFGLLPAASPTAEAADWMEPYLEQVVEWGVMRGDASGNLNPDRQITRAEFVTMVNRAFGYTEVGANPFTDVPNNAWYAEDIRIASKAGYFNGTSATTASPNALVTREQAAAMIGRNLRLQGGTGAITSFTDNQQIGTWSRGLVQEAANMGIIQGYEDGTFRPKAKITRGQVACFLVRALGTLVQEPGEQTAGGVYGNLTINTPGVILRDTVVTGNLYLTGGVGLDDVVLENVTVMGKIVVSGAGTSQKGESSIVLRNVTAGGLEIDSLTGQFISLRSEGLTNIKETTVRTSAYLEDLTDDGLGLQYIRLDGESGVQLQLAGNIKEVINLTPDSSLAFAQGVANKVTVDERATGTTLNIDSSATIRELNLDTGTTVTGTGDIGVLTVNSDGSVVPMLPDTIIIRPGVTGNINGTEMDSTAAAESSEDPRLLAGYPAARNVAPKAADIVFSTNKSGTIYWALTALMDGSVDEETLVNPSAYSAKIIKNGTVKASASKTEMTTKLSGLTVDGSYYLSAILVDSRGRRSPVKVTAFTTPDDSTPNFSTGYPYASVTTDGDQQVIQAMVMPTKDCQLYYALLPKGSAAPTAADFKAAAVTGNLGYGVVDVKKNTQYLIPRVNTSYLAEETTYDLYLWLNDADNGKSSAVKKLTVTTLDKTPPVIQHLTVTDVAARSVTLTYSLDEPGTLYWAVVKRGTQFYAQGIDDPEELVAKIQVESGTGALKKGSSTASKAATDVRFTVSGLDSQTAYDLYYVAKDRAGNYNVYTAELTPPMQINTLDNEPPTVVQEFTHDGTDNPASPTPYPDTSIRLVFSESVQGIQDVGGQQVTSNFQELYNNVQKASAGSPEKAAAEDALADALRTHISLYYKPASGQPEKAAERTADTPPDADWVIDYRKATVAMDPSGSGEMIITFPYNADSGLSGLNLSSGATYYFELQGIADTSTAANRMEGVRGVTKLPEFTTIDAQLIFSQSTAISPDGGTTIFDMTFQLTPATAASVSDETLWDLLFWSESSIEFELYAKDKSGSWKQVGGAGKTAKIQTMPDTPKIGISIAQQLVGPANNPDFEQLNLMKESREYGIVIKKLNDSEKPEEWSEPVSITVVPIAGTQVALREMSQMSLTPERYEEQQAGIYRVKEIGVPTEYTVTHTFRDTAAPTFASGTPLFDPGDEGVNIDVILSRGNTTYYYVVAPLGKIQTVYDGAVINTVDKWKTLPESGLNADGTPVTDKLVTMPSSNDIMNPRYAGLEYKTGYGTYRAGTARISLDGLSADTEYIAYFVLKGEAQDSYSGVYAFRFKTEVVTRPVLTITLMNPSAMIQSDREADVNYMLMVAGKEGEPFNEKLGNYLDQDAVKEYSNYWNQDWADLTLLEAMRQSVRTGNRDIGSVFDYFANGVAKDKVTNAVLYSSTTGTTIAANGSVSLNKGNNLTFTNDFTKNMTVGTSYWIVAVGKSPLGSGYAFRSNSYLSAVDGQHPMVTSLTTETPGDQVFESELEAWRNLYKGTVYITFDEDLYLKESVNKWSPVTNQFPAPAGYVSSKTLLESNNATVEASTSGSTRCNSLTLSFTGIGPGNSIRLTSDISDSAGNSGAADGTLVLNLEVVKVGNYWTAQFVIAPGSSGWDATRN</sequence>
<dbReference type="Pfam" id="PF00395">
    <property type="entry name" value="SLH"/>
    <property type="match status" value="3"/>
</dbReference>
<evidence type="ECO:0000256" key="1">
    <source>
        <dbReference type="ARBA" id="ARBA00022737"/>
    </source>
</evidence>
<evidence type="ECO:0000259" key="3">
    <source>
        <dbReference type="Pfam" id="PF00395"/>
    </source>
</evidence>
<name>A0A810Q940_9FIRM</name>
<protein>
    <recommendedName>
        <fullName evidence="3">SLH domain-containing protein</fullName>
    </recommendedName>
</protein>
<keyword evidence="2" id="KW-0732">Signal</keyword>
<accession>A0A810Q940</accession>
<feature type="domain" description="SLH" evidence="3">
    <location>
        <begin position="95"/>
        <end position="138"/>
    </location>
</feature>
<evidence type="ECO:0000256" key="2">
    <source>
        <dbReference type="SAM" id="SignalP"/>
    </source>
</evidence>
<organism evidence="4 5">
    <name type="scientific">Pusillibacter faecalis</name>
    <dbReference type="NCBI Taxonomy" id="2714358"/>
    <lineage>
        <taxon>Bacteria</taxon>
        <taxon>Bacillati</taxon>
        <taxon>Bacillota</taxon>
        <taxon>Clostridia</taxon>
        <taxon>Eubacteriales</taxon>
        <taxon>Oscillospiraceae</taxon>
        <taxon>Pusillibacter</taxon>
    </lineage>
</organism>
<dbReference type="InterPro" id="IPR001119">
    <property type="entry name" value="SLH_dom"/>
</dbReference>
<dbReference type="PANTHER" id="PTHR43308:SF5">
    <property type="entry name" value="S-LAYER PROTEIN _ PEPTIDOGLYCAN ENDO-BETA-N-ACETYLGLUCOSAMINIDASE"/>
    <property type="match status" value="1"/>
</dbReference>
<feature type="signal peptide" evidence="2">
    <location>
        <begin position="1"/>
        <end position="42"/>
    </location>
</feature>
<feature type="domain" description="SLH" evidence="3">
    <location>
        <begin position="157"/>
        <end position="200"/>
    </location>
</feature>
<keyword evidence="5" id="KW-1185">Reference proteome</keyword>